<proteinExistence type="predicted"/>
<dbReference type="SUPFAM" id="SSF58100">
    <property type="entry name" value="Bacterial hemolysins"/>
    <property type="match status" value="1"/>
</dbReference>
<feature type="signal peptide" evidence="1">
    <location>
        <begin position="1"/>
        <end position="22"/>
    </location>
</feature>
<protein>
    <submittedName>
        <fullName evidence="2">Hemolysin BL-binding component</fullName>
    </submittedName>
</protein>
<dbReference type="PANTHER" id="PTHR38443">
    <property type="match status" value="1"/>
</dbReference>
<accession>A0A4U3AFX1</accession>
<dbReference type="InterPro" id="IPR008414">
    <property type="entry name" value="HBL"/>
</dbReference>
<dbReference type="PANTHER" id="PTHR38443:SF2">
    <property type="entry name" value="NON-HEMOLYTIC ENTEROTOXIN LYTIC COMPONENT L1"/>
    <property type="match status" value="1"/>
</dbReference>
<keyword evidence="1" id="KW-0732">Signal</keyword>
<dbReference type="InterPro" id="IPR052785">
    <property type="entry name" value="Enterotoxin_cmpnt"/>
</dbReference>
<feature type="chain" id="PRO_5038774521" evidence="1">
    <location>
        <begin position="23"/>
        <end position="114"/>
    </location>
</feature>
<dbReference type="AlphaFoldDB" id="A0A4U3AFX1"/>
<sequence length="114" mass="12611">MKKKSYKILAVSAFLIMTTTYAVTPVATFAIETEQTNTGDISLSANEEKMKKTVQDAGLFAKAMNEYSYLLINNPDVSFEGISINGYADLPSKIVQDQKNARAHAVTWNTKVKK</sequence>
<dbReference type="Gene3D" id="1.20.1170.10">
    <property type="match status" value="1"/>
</dbReference>
<evidence type="ECO:0000256" key="1">
    <source>
        <dbReference type="SAM" id="SignalP"/>
    </source>
</evidence>
<evidence type="ECO:0000313" key="2">
    <source>
        <dbReference type="EMBL" id="TKI86935.1"/>
    </source>
</evidence>
<reference evidence="2 3" key="1">
    <citation type="journal article" date="2019" name="Environ. Microbiol.">
        <title>An active ?-lactamase is a part of an orchestrated cell wall stress resistance network of Bacillus subtilis and related rhizosphere species.</title>
        <authorList>
            <person name="Bucher T."/>
            <person name="Keren-Paz A."/>
            <person name="Hausser J."/>
            <person name="Olender T."/>
            <person name="Cytryn E."/>
            <person name="Kolodkin-Gal I."/>
        </authorList>
    </citation>
    <scope>NUCLEOTIDE SEQUENCE [LARGE SCALE GENOMIC DNA]</scope>
    <source>
        <strain evidence="2 3">I5</strain>
    </source>
</reference>
<dbReference type="GO" id="GO:0016020">
    <property type="term" value="C:membrane"/>
    <property type="evidence" value="ECO:0007669"/>
    <property type="project" value="InterPro"/>
</dbReference>
<dbReference type="Pfam" id="PF05791">
    <property type="entry name" value="Bacillus_HBL"/>
    <property type="match status" value="1"/>
</dbReference>
<comment type="caution">
    <text evidence="2">The sequence shown here is derived from an EMBL/GenBank/DDBJ whole genome shotgun (WGS) entry which is preliminary data.</text>
</comment>
<gene>
    <name evidence="2" type="ORF">FC699_29720</name>
</gene>
<dbReference type="EMBL" id="SZON01002455">
    <property type="protein sequence ID" value="TKI86935.1"/>
    <property type="molecule type" value="Genomic_DNA"/>
</dbReference>
<feature type="non-terminal residue" evidence="2">
    <location>
        <position position="114"/>
    </location>
</feature>
<dbReference type="Proteomes" id="UP000305222">
    <property type="component" value="Unassembled WGS sequence"/>
</dbReference>
<organism evidence="2 3">
    <name type="scientific">Bacillus wiedmannii</name>
    <dbReference type="NCBI Taxonomy" id="1890302"/>
    <lineage>
        <taxon>Bacteria</taxon>
        <taxon>Bacillati</taxon>
        <taxon>Bacillota</taxon>
        <taxon>Bacilli</taxon>
        <taxon>Bacillales</taxon>
        <taxon>Bacillaceae</taxon>
        <taxon>Bacillus</taxon>
        <taxon>Bacillus cereus group</taxon>
    </lineage>
</organism>
<name>A0A4U3AFX1_9BACI</name>
<evidence type="ECO:0000313" key="3">
    <source>
        <dbReference type="Proteomes" id="UP000305222"/>
    </source>
</evidence>